<keyword evidence="6" id="KW-0732">Signal</keyword>
<evidence type="ECO:0000259" key="7">
    <source>
        <dbReference type="PROSITE" id="PS50109"/>
    </source>
</evidence>
<sequence>MKLLLYIILSVFATSSLAQQDTIIVRNFNTGSYKATSFNYMGIQASDGIYYFGNEDGILQYDGSEWQLHTIKNYSGIFSMAEGEDNTLYVGGFNEFGYAKKDSTGTLVYNSLRNQVSADSTINEVWQTIIFKESVYFLSYDRILRWDGTNMHHIPVKDAYLFPVNGKLYASIFNGNIVRFEGDSAVFVSDKIKFKEDAAFQILPGPANQHIIFTSSHGLYLFDEEKGIIEKWQVDANDILTKSQLYSVVHWRDSLYACSTWANGLIFLNKDGVIVKTLTKNDGLSTNSLREPMQDRRNNLWIASNYGITYLQWPVLNQPSSPPATIITKVTSEEKTLTTPYLANLSVHYELPVTFHFATPGYDKADLEYSYFLEGVDQGWSEWNNDVKKEYRHTNGGQYTFYVKARLLNGMESQPATLTYHVHKPWYLSNWFAVVVILILVASIYLLVRLRTLHLSRINRQLECLVEERTTELVAQREQLKNVNKDLRTMNTELDNFVYRSSHDLVAPLKSLKGLINLAKMDNPGERQMHYLQIMNSSVLRLEDFIKSIMDYSINTKREIELKEVALDSIINEIVAELKYFEKAERVDLFKEYEPDFTIKSDPSRLKIIFSNLITNSVKYHNYDQPRPFIKVIAAKTAEYTEVKIKDNGQGIPEEFLVKIFDMFFRASESAEGSGLGLYIVKDTVDKLGANISVASKYGEGTTFTLRLGS</sequence>
<dbReference type="InterPro" id="IPR003594">
    <property type="entry name" value="HATPase_dom"/>
</dbReference>
<keyword evidence="5" id="KW-0472">Membrane</keyword>
<feature type="transmembrane region" description="Helical" evidence="5">
    <location>
        <begin position="426"/>
        <end position="448"/>
    </location>
</feature>
<dbReference type="Gene3D" id="2.130.10.10">
    <property type="entry name" value="YVTN repeat-like/Quinoprotein amine dehydrogenase"/>
    <property type="match status" value="1"/>
</dbReference>
<dbReference type="CDD" id="cd00082">
    <property type="entry name" value="HisKA"/>
    <property type="match status" value="1"/>
</dbReference>
<dbReference type="InterPro" id="IPR036890">
    <property type="entry name" value="HATPase_C_sf"/>
</dbReference>
<gene>
    <name evidence="8" type="ORF">E1163_20590</name>
</gene>
<dbReference type="Pfam" id="PF02518">
    <property type="entry name" value="HATPase_c"/>
    <property type="match status" value="1"/>
</dbReference>
<comment type="caution">
    <text evidence="8">The sequence shown here is derived from an EMBL/GenBank/DDBJ whole genome shotgun (WGS) entry which is preliminary data.</text>
</comment>
<dbReference type="InterPro" id="IPR005467">
    <property type="entry name" value="His_kinase_dom"/>
</dbReference>
<dbReference type="Pfam" id="PF07495">
    <property type="entry name" value="Y_Y_Y"/>
    <property type="match status" value="1"/>
</dbReference>
<dbReference type="PROSITE" id="PS50109">
    <property type="entry name" value="HIS_KIN"/>
    <property type="match status" value="1"/>
</dbReference>
<dbReference type="InterPro" id="IPR003661">
    <property type="entry name" value="HisK_dim/P_dom"/>
</dbReference>
<dbReference type="SUPFAM" id="SSF47384">
    <property type="entry name" value="Homodimeric domain of signal transducing histidine kinase"/>
    <property type="match status" value="1"/>
</dbReference>
<dbReference type="InterPro" id="IPR013783">
    <property type="entry name" value="Ig-like_fold"/>
</dbReference>
<proteinExistence type="predicted"/>
<dbReference type="PANTHER" id="PTHR43547:SF2">
    <property type="entry name" value="HYBRID SIGNAL TRANSDUCTION HISTIDINE KINASE C"/>
    <property type="match status" value="1"/>
</dbReference>
<dbReference type="InterPro" id="IPR004358">
    <property type="entry name" value="Sig_transdc_His_kin-like_C"/>
</dbReference>
<dbReference type="RefSeq" id="WP_155174366.1">
    <property type="nucleotide sequence ID" value="NZ_BAAAFL010000017.1"/>
</dbReference>
<evidence type="ECO:0000256" key="3">
    <source>
        <dbReference type="ARBA" id="ARBA00022553"/>
    </source>
</evidence>
<keyword evidence="3" id="KW-0597">Phosphoprotein</keyword>
<feature type="domain" description="Histidine kinase" evidence="7">
    <location>
        <begin position="500"/>
        <end position="710"/>
    </location>
</feature>
<evidence type="ECO:0000256" key="4">
    <source>
        <dbReference type="SAM" id="Coils"/>
    </source>
</evidence>
<dbReference type="Gene3D" id="2.60.40.10">
    <property type="entry name" value="Immunoglobulins"/>
    <property type="match status" value="1"/>
</dbReference>
<dbReference type="SUPFAM" id="SSF63829">
    <property type="entry name" value="Calcium-dependent phosphotriesterase"/>
    <property type="match status" value="1"/>
</dbReference>
<evidence type="ECO:0000313" key="9">
    <source>
        <dbReference type="Proteomes" id="UP000798808"/>
    </source>
</evidence>
<keyword evidence="4" id="KW-0175">Coiled coil</keyword>
<dbReference type="SMART" id="SM00387">
    <property type="entry name" value="HATPase_c"/>
    <property type="match status" value="1"/>
</dbReference>
<dbReference type="Proteomes" id="UP000798808">
    <property type="component" value="Unassembled WGS sequence"/>
</dbReference>
<dbReference type="EMBL" id="SMLW01000624">
    <property type="protein sequence ID" value="MTI27366.1"/>
    <property type="molecule type" value="Genomic_DNA"/>
</dbReference>
<organism evidence="8 9">
    <name type="scientific">Fulvivirga kasyanovii</name>
    <dbReference type="NCBI Taxonomy" id="396812"/>
    <lineage>
        <taxon>Bacteria</taxon>
        <taxon>Pseudomonadati</taxon>
        <taxon>Bacteroidota</taxon>
        <taxon>Cytophagia</taxon>
        <taxon>Cytophagales</taxon>
        <taxon>Fulvivirgaceae</taxon>
        <taxon>Fulvivirga</taxon>
    </lineage>
</organism>
<feature type="chain" id="PRO_5046599616" description="histidine kinase" evidence="6">
    <location>
        <begin position="19"/>
        <end position="710"/>
    </location>
</feature>
<evidence type="ECO:0000256" key="5">
    <source>
        <dbReference type="SAM" id="Phobius"/>
    </source>
</evidence>
<dbReference type="InterPro" id="IPR036097">
    <property type="entry name" value="HisK_dim/P_sf"/>
</dbReference>
<evidence type="ECO:0000313" key="8">
    <source>
        <dbReference type="EMBL" id="MTI27366.1"/>
    </source>
</evidence>
<evidence type="ECO:0000256" key="2">
    <source>
        <dbReference type="ARBA" id="ARBA00012438"/>
    </source>
</evidence>
<dbReference type="PRINTS" id="PR00344">
    <property type="entry name" value="BCTRLSENSOR"/>
</dbReference>
<dbReference type="InterPro" id="IPR015943">
    <property type="entry name" value="WD40/YVTN_repeat-like_dom_sf"/>
</dbReference>
<evidence type="ECO:0000256" key="6">
    <source>
        <dbReference type="SAM" id="SignalP"/>
    </source>
</evidence>
<comment type="catalytic activity">
    <reaction evidence="1">
        <text>ATP + protein L-histidine = ADP + protein N-phospho-L-histidine.</text>
        <dbReference type="EC" id="2.7.13.3"/>
    </reaction>
</comment>
<keyword evidence="5" id="KW-0812">Transmembrane</keyword>
<dbReference type="InterPro" id="IPR011123">
    <property type="entry name" value="Y_Y_Y"/>
</dbReference>
<reference evidence="8 9" key="1">
    <citation type="submission" date="2019-02" db="EMBL/GenBank/DDBJ databases">
        <authorList>
            <person name="Goldberg S.R."/>
            <person name="Haltli B.A."/>
            <person name="Correa H."/>
            <person name="Russell K.G."/>
        </authorList>
    </citation>
    <scope>NUCLEOTIDE SEQUENCE [LARGE SCALE GENOMIC DNA]</scope>
    <source>
        <strain evidence="8 9">JCM 16186</strain>
    </source>
</reference>
<dbReference type="CDD" id="cd00075">
    <property type="entry name" value="HATPase"/>
    <property type="match status" value="1"/>
</dbReference>
<feature type="signal peptide" evidence="6">
    <location>
        <begin position="1"/>
        <end position="18"/>
    </location>
</feature>
<dbReference type="EC" id="2.7.13.3" evidence="2"/>
<accession>A0ABW9RTZ5</accession>
<dbReference type="SUPFAM" id="SSF55874">
    <property type="entry name" value="ATPase domain of HSP90 chaperone/DNA topoisomerase II/histidine kinase"/>
    <property type="match status" value="1"/>
</dbReference>
<evidence type="ECO:0000256" key="1">
    <source>
        <dbReference type="ARBA" id="ARBA00000085"/>
    </source>
</evidence>
<dbReference type="PANTHER" id="PTHR43547">
    <property type="entry name" value="TWO-COMPONENT HISTIDINE KINASE"/>
    <property type="match status" value="1"/>
</dbReference>
<name>A0ABW9RTZ5_9BACT</name>
<keyword evidence="9" id="KW-1185">Reference proteome</keyword>
<dbReference type="Gene3D" id="1.10.287.130">
    <property type="match status" value="1"/>
</dbReference>
<protein>
    <recommendedName>
        <fullName evidence="2">histidine kinase</fullName>
        <ecNumber evidence="2">2.7.13.3</ecNumber>
    </recommendedName>
</protein>
<feature type="coiled-coil region" evidence="4">
    <location>
        <begin position="466"/>
        <end position="493"/>
    </location>
</feature>
<dbReference type="Gene3D" id="3.30.565.10">
    <property type="entry name" value="Histidine kinase-like ATPase, C-terminal domain"/>
    <property type="match status" value="1"/>
</dbReference>
<keyword evidence="5" id="KW-1133">Transmembrane helix</keyword>